<name>A0A4P9Y2V7_9FUNG</name>
<evidence type="ECO:0000256" key="1">
    <source>
        <dbReference type="SAM" id="MobiDB-lite"/>
    </source>
</evidence>
<gene>
    <name evidence="2" type="ORF">BJ684DRAFT_21047</name>
</gene>
<protein>
    <submittedName>
        <fullName evidence="2">Uncharacterized protein</fullName>
    </submittedName>
</protein>
<accession>A0A4P9Y2V7</accession>
<reference evidence="3" key="1">
    <citation type="journal article" date="2018" name="Nat. Microbiol.">
        <title>Leveraging single-cell genomics to expand the fungal tree of life.</title>
        <authorList>
            <person name="Ahrendt S.R."/>
            <person name="Quandt C.A."/>
            <person name="Ciobanu D."/>
            <person name="Clum A."/>
            <person name="Salamov A."/>
            <person name="Andreopoulos B."/>
            <person name="Cheng J.F."/>
            <person name="Woyke T."/>
            <person name="Pelin A."/>
            <person name="Henrissat B."/>
            <person name="Reynolds N.K."/>
            <person name="Benny G.L."/>
            <person name="Smith M.E."/>
            <person name="James T.Y."/>
            <person name="Grigoriev I.V."/>
        </authorList>
    </citation>
    <scope>NUCLEOTIDE SEQUENCE [LARGE SCALE GENOMIC DNA]</scope>
</reference>
<feature type="region of interest" description="Disordered" evidence="1">
    <location>
        <begin position="193"/>
        <end position="213"/>
    </location>
</feature>
<dbReference type="EMBL" id="KZ988342">
    <property type="protein sequence ID" value="RKP12411.1"/>
    <property type="molecule type" value="Genomic_DNA"/>
</dbReference>
<sequence length="213" mass="23317">MTSDCTGSIARTSFGVVPSHTQQQFLLGPSPPGPTQFMNIRPVQAIGSGTGIVPRKGRKVSLAAFGMPSSSPEDDEASPMHRPSCRSSTFSSPSPLPPSRPHAIAYRTHPPAWPWEEVGEGEGVTQDFQPTWTDWHRRVSIASSLWSESDLASGDMTSRRETRISLLSLTLSPQEGSEIGSVEEGFWMAQELEEEEKEEARPVAEVRRPQTAM</sequence>
<feature type="compositionally biased region" description="Basic and acidic residues" evidence="1">
    <location>
        <begin position="198"/>
        <end position="213"/>
    </location>
</feature>
<evidence type="ECO:0000313" key="2">
    <source>
        <dbReference type="EMBL" id="RKP12411.1"/>
    </source>
</evidence>
<dbReference type="AlphaFoldDB" id="A0A4P9Y2V7"/>
<evidence type="ECO:0000313" key="3">
    <source>
        <dbReference type="Proteomes" id="UP000267251"/>
    </source>
</evidence>
<keyword evidence="3" id="KW-1185">Reference proteome</keyword>
<organism evidence="2 3">
    <name type="scientific">Piptocephalis cylindrospora</name>
    <dbReference type="NCBI Taxonomy" id="1907219"/>
    <lineage>
        <taxon>Eukaryota</taxon>
        <taxon>Fungi</taxon>
        <taxon>Fungi incertae sedis</taxon>
        <taxon>Zoopagomycota</taxon>
        <taxon>Zoopagomycotina</taxon>
        <taxon>Zoopagomycetes</taxon>
        <taxon>Zoopagales</taxon>
        <taxon>Piptocephalidaceae</taxon>
        <taxon>Piptocephalis</taxon>
    </lineage>
</organism>
<feature type="region of interest" description="Disordered" evidence="1">
    <location>
        <begin position="65"/>
        <end position="103"/>
    </location>
</feature>
<dbReference type="Proteomes" id="UP000267251">
    <property type="component" value="Unassembled WGS sequence"/>
</dbReference>
<proteinExistence type="predicted"/>